<dbReference type="Pfam" id="PF13426">
    <property type="entry name" value="PAS_9"/>
    <property type="match status" value="1"/>
</dbReference>
<dbReference type="NCBIfam" id="TIGR00229">
    <property type="entry name" value="sensory_box"/>
    <property type="match status" value="1"/>
</dbReference>
<dbReference type="InterPro" id="IPR003661">
    <property type="entry name" value="HisK_dim/P_dom"/>
</dbReference>
<dbReference type="SMART" id="SM00387">
    <property type="entry name" value="HATPase_c"/>
    <property type="match status" value="1"/>
</dbReference>
<keyword evidence="7" id="KW-0472">Membrane</keyword>
<reference evidence="10" key="2">
    <citation type="journal article" date="2019" name="Genome Biol. Evol.">
        <title>Day and night: Metabolic profiles and evolutionary relationships of six axenic non-marine cyanobacteria.</title>
        <authorList>
            <person name="Will S.E."/>
            <person name="Henke P."/>
            <person name="Boedeker C."/>
            <person name="Huang S."/>
            <person name="Brinkmann H."/>
            <person name="Rohde M."/>
            <person name="Jarek M."/>
            <person name="Friedl T."/>
            <person name="Seufert S."/>
            <person name="Schumacher M."/>
            <person name="Overmann J."/>
            <person name="Neumann-Schaal M."/>
            <person name="Petersen J."/>
        </authorList>
    </citation>
    <scope>NUCLEOTIDE SEQUENCE [LARGE SCALE GENOMIC DNA]</scope>
    <source>
        <strain evidence="10">PCC 7102</strain>
    </source>
</reference>
<dbReference type="Gene3D" id="3.30.565.10">
    <property type="entry name" value="Histidine kinase-like ATPase, C-terminal domain"/>
    <property type="match status" value="1"/>
</dbReference>
<gene>
    <name evidence="10" type="ORF">DSM106972_033470</name>
</gene>
<dbReference type="PANTHER" id="PTHR43065">
    <property type="entry name" value="SENSOR HISTIDINE KINASE"/>
    <property type="match status" value="1"/>
</dbReference>
<name>A0A433VJ59_9CYAN</name>
<comment type="caution">
    <text evidence="10">The sequence shown here is derived from an EMBL/GenBank/DDBJ whole genome shotgun (WGS) entry which is preliminary data.</text>
</comment>
<keyword evidence="7" id="KW-0812">Transmembrane</keyword>
<dbReference type="PROSITE" id="PS50113">
    <property type="entry name" value="PAC"/>
    <property type="match status" value="2"/>
</dbReference>
<dbReference type="EMBL" id="RSCL01000007">
    <property type="protein sequence ID" value="RUT06141.1"/>
    <property type="molecule type" value="Genomic_DNA"/>
</dbReference>
<feature type="domain" description="PAC" evidence="9">
    <location>
        <begin position="323"/>
        <end position="379"/>
    </location>
</feature>
<dbReference type="InterPro" id="IPR036097">
    <property type="entry name" value="HisK_dim/P_sf"/>
</dbReference>
<dbReference type="Proteomes" id="UP000271624">
    <property type="component" value="Unassembled WGS sequence"/>
</dbReference>
<protein>
    <recommendedName>
        <fullName evidence="2">histidine kinase</fullName>
        <ecNumber evidence="2">2.7.13.3</ecNumber>
    </recommendedName>
</protein>
<keyword evidence="6" id="KW-0175">Coiled coil</keyword>
<evidence type="ECO:0000256" key="7">
    <source>
        <dbReference type="SAM" id="Phobius"/>
    </source>
</evidence>
<dbReference type="CDD" id="cd00082">
    <property type="entry name" value="HisKA"/>
    <property type="match status" value="1"/>
</dbReference>
<evidence type="ECO:0000313" key="10">
    <source>
        <dbReference type="EMBL" id="RUT06141.1"/>
    </source>
</evidence>
<dbReference type="SUPFAM" id="SSF55874">
    <property type="entry name" value="ATPase domain of HSP90 chaperone/DNA topoisomerase II/histidine kinase"/>
    <property type="match status" value="1"/>
</dbReference>
<keyword evidence="4" id="KW-0808">Transferase</keyword>
<dbReference type="GO" id="GO:0000155">
    <property type="term" value="F:phosphorelay sensor kinase activity"/>
    <property type="evidence" value="ECO:0007669"/>
    <property type="project" value="InterPro"/>
</dbReference>
<evidence type="ECO:0000256" key="3">
    <source>
        <dbReference type="ARBA" id="ARBA00022553"/>
    </source>
</evidence>
<evidence type="ECO:0000259" key="8">
    <source>
        <dbReference type="PROSITE" id="PS50109"/>
    </source>
</evidence>
<dbReference type="InterPro" id="IPR013656">
    <property type="entry name" value="PAS_4"/>
</dbReference>
<dbReference type="SMART" id="SM00091">
    <property type="entry name" value="PAS"/>
    <property type="match status" value="2"/>
</dbReference>
<dbReference type="InterPro" id="IPR003594">
    <property type="entry name" value="HATPase_dom"/>
</dbReference>
<keyword evidence="11" id="KW-1185">Reference proteome</keyword>
<dbReference type="SUPFAM" id="SSF55785">
    <property type="entry name" value="PYP-like sensor domain (PAS domain)"/>
    <property type="match status" value="2"/>
</dbReference>
<dbReference type="InterPro" id="IPR035965">
    <property type="entry name" value="PAS-like_dom_sf"/>
</dbReference>
<dbReference type="InterPro" id="IPR000700">
    <property type="entry name" value="PAS-assoc_C"/>
</dbReference>
<proteinExistence type="predicted"/>
<dbReference type="Gene3D" id="3.30.450.20">
    <property type="entry name" value="PAS domain"/>
    <property type="match status" value="2"/>
</dbReference>
<feature type="domain" description="Histidine kinase" evidence="8">
    <location>
        <begin position="420"/>
        <end position="668"/>
    </location>
</feature>
<evidence type="ECO:0000256" key="1">
    <source>
        <dbReference type="ARBA" id="ARBA00000085"/>
    </source>
</evidence>
<dbReference type="InterPro" id="IPR000014">
    <property type="entry name" value="PAS"/>
</dbReference>
<evidence type="ECO:0000313" key="11">
    <source>
        <dbReference type="Proteomes" id="UP000271624"/>
    </source>
</evidence>
<dbReference type="PRINTS" id="PR00344">
    <property type="entry name" value="BCTRLSENSOR"/>
</dbReference>
<evidence type="ECO:0000256" key="5">
    <source>
        <dbReference type="ARBA" id="ARBA00023012"/>
    </source>
</evidence>
<reference evidence="10" key="1">
    <citation type="submission" date="2018-12" db="EMBL/GenBank/DDBJ databases">
        <authorList>
            <person name="Will S."/>
            <person name="Neumann-Schaal M."/>
            <person name="Henke P."/>
        </authorList>
    </citation>
    <scope>NUCLEOTIDE SEQUENCE</scope>
    <source>
        <strain evidence="10">PCC 7102</strain>
    </source>
</reference>
<sequence length="669" mass="75467">MLATICVFFSCALGHGAHVLMMLFASQHHLLLLKFQIGVDIITATVAITYVALRRYYSFLVDGPLLLTQTQEQLEIANAELKSLNAKLESLVLERTLELSRANEELAAKATERQQIISALNRSNAFLKAQQETGVDGILVVDENNQVLYYNQNFYQIWQIPESLVQQADDRKILELVGTKPVNEKEFLAKVNYLYQHPEIVSRDEILLKDGRTLDRYTAAIYSSEGTYHGRIWFFRDISELKAKEEELRQSKEFLQLIINVMPQLVAWKDRNSIYLGCNQKSALIAGLEAPEQIVGKNDYELAWKKEEADFFRACDARVMESNQAEMHIIEPQQQASGKQAWLDTSKLPLHDKDGNVIGILVVIDDITERKAASDALQASEALLKHKASELEATLYELQQTQAQLIQTEKMSALGQLVAGVAHEINNPVNFIFGNLTHASQYIDELMDLLKCYQREYPNPSSALLNKMEDIDYKYLIIDLPKLLSSMKIGATRIREIVLSLRTFSRLDEASMKAVNIHDGIDSTLLILQSRLKNKAGIEIKVIKNYADLPDVQCYAGQLNQVFMNVLCNAIDVLETEINIPTPTIEIRTKLQELHRVIITIADNGYGIPESVQKQIFDPFFTTKPVGKGTGLGLSISYQIVVNKHGGVFNFTSAPGKTEFWIEIPLTQS</sequence>
<organism evidence="10 11">
    <name type="scientific">Dulcicalothrix desertica PCC 7102</name>
    <dbReference type="NCBI Taxonomy" id="232991"/>
    <lineage>
        <taxon>Bacteria</taxon>
        <taxon>Bacillati</taxon>
        <taxon>Cyanobacteriota</taxon>
        <taxon>Cyanophyceae</taxon>
        <taxon>Nostocales</taxon>
        <taxon>Calotrichaceae</taxon>
        <taxon>Dulcicalothrix</taxon>
    </lineage>
</organism>
<keyword evidence="5" id="KW-0902">Two-component regulatory system</keyword>
<feature type="coiled-coil region" evidence="6">
    <location>
        <begin position="67"/>
        <end position="94"/>
    </location>
</feature>
<dbReference type="InterPro" id="IPR004358">
    <property type="entry name" value="Sig_transdc_His_kin-like_C"/>
</dbReference>
<dbReference type="EC" id="2.7.13.3" evidence="2"/>
<dbReference type="PANTHER" id="PTHR43065:SF48">
    <property type="entry name" value="HISTIDINE KINASE"/>
    <property type="match status" value="1"/>
</dbReference>
<evidence type="ECO:0000256" key="2">
    <source>
        <dbReference type="ARBA" id="ARBA00012438"/>
    </source>
</evidence>
<comment type="catalytic activity">
    <reaction evidence="1">
        <text>ATP + protein L-histidine = ADP + protein N-phospho-L-histidine.</text>
        <dbReference type="EC" id="2.7.13.3"/>
    </reaction>
</comment>
<dbReference type="SUPFAM" id="SSF47384">
    <property type="entry name" value="Homodimeric domain of signal transducing histidine kinase"/>
    <property type="match status" value="1"/>
</dbReference>
<dbReference type="Pfam" id="PF08448">
    <property type="entry name" value="PAS_4"/>
    <property type="match status" value="1"/>
</dbReference>
<evidence type="ECO:0000256" key="6">
    <source>
        <dbReference type="SAM" id="Coils"/>
    </source>
</evidence>
<dbReference type="InterPro" id="IPR005467">
    <property type="entry name" value="His_kinase_dom"/>
</dbReference>
<evidence type="ECO:0000259" key="9">
    <source>
        <dbReference type="PROSITE" id="PS50113"/>
    </source>
</evidence>
<dbReference type="PROSITE" id="PS50109">
    <property type="entry name" value="HIS_KIN"/>
    <property type="match status" value="1"/>
</dbReference>
<feature type="transmembrane region" description="Helical" evidence="7">
    <location>
        <begin position="32"/>
        <end position="53"/>
    </location>
</feature>
<keyword evidence="4" id="KW-0418">Kinase</keyword>
<dbReference type="AlphaFoldDB" id="A0A433VJ59"/>
<keyword evidence="7" id="KW-1133">Transmembrane helix</keyword>
<evidence type="ECO:0000256" key="4">
    <source>
        <dbReference type="ARBA" id="ARBA00022777"/>
    </source>
</evidence>
<feature type="domain" description="PAC" evidence="9">
    <location>
        <begin position="196"/>
        <end position="250"/>
    </location>
</feature>
<dbReference type="Gene3D" id="1.10.287.130">
    <property type="match status" value="1"/>
</dbReference>
<accession>A0A433VJ59</accession>
<keyword evidence="3" id="KW-0597">Phosphoprotein</keyword>
<dbReference type="Pfam" id="PF02518">
    <property type="entry name" value="HATPase_c"/>
    <property type="match status" value="1"/>
</dbReference>
<dbReference type="InterPro" id="IPR036890">
    <property type="entry name" value="HATPase_C_sf"/>
</dbReference>